<organism evidence="1 2">
    <name type="scientific">Aphis glycines</name>
    <name type="common">Soybean aphid</name>
    <dbReference type="NCBI Taxonomy" id="307491"/>
    <lineage>
        <taxon>Eukaryota</taxon>
        <taxon>Metazoa</taxon>
        <taxon>Ecdysozoa</taxon>
        <taxon>Arthropoda</taxon>
        <taxon>Hexapoda</taxon>
        <taxon>Insecta</taxon>
        <taxon>Pterygota</taxon>
        <taxon>Neoptera</taxon>
        <taxon>Paraneoptera</taxon>
        <taxon>Hemiptera</taxon>
        <taxon>Sternorrhyncha</taxon>
        <taxon>Aphidomorpha</taxon>
        <taxon>Aphidoidea</taxon>
        <taxon>Aphididae</taxon>
        <taxon>Aphidini</taxon>
        <taxon>Aphis</taxon>
        <taxon>Aphis</taxon>
    </lineage>
</organism>
<protein>
    <submittedName>
        <fullName evidence="1">Uncharacterized protein</fullName>
    </submittedName>
</protein>
<dbReference type="OrthoDB" id="5797993at2759"/>
<accession>A0A6G0TTM9</accession>
<dbReference type="EMBL" id="VYZN01000016">
    <property type="protein sequence ID" value="KAE9538488.1"/>
    <property type="molecule type" value="Genomic_DNA"/>
</dbReference>
<keyword evidence="2" id="KW-1185">Reference proteome</keyword>
<reference evidence="1 2" key="1">
    <citation type="submission" date="2019-08" db="EMBL/GenBank/DDBJ databases">
        <title>The genome of the soybean aphid Biotype 1, its phylome, world population structure and adaptation to the North American continent.</title>
        <authorList>
            <person name="Giordano R."/>
            <person name="Donthu R.K."/>
            <person name="Hernandez A.G."/>
            <person name="Wright C.L."/>
            <person name="Zimin A.V."/>
        </authorList>
    </citation>
    <scope>NUCLEOTIDE SEQUENCE [LARGE SCALE GENOMIC DNA]</scope>
    <source>
        <tissue evidence="1">Whole aphids</tissue>
    </source>
</reference>
<sequence>MTYDVCQYNTENAENFKFVNKHGIHFMWYPATFSQSRLGNTSSKGSNACTIIALLMATNINTSNIRVNCLFTSSAKNSLTELFTDAILNGNAIHQNLFKNSSSSQNTNLTVPEAMKAGESSLGTMAEWKSSVYFNDIKINLYAEMNRYIIEWYTNPPCCQPNNLYIILIAHNKAILIVIQLDTNSVLLIDSHQHSSHGALICQSRISKLENLCVWYSKMLCDSAGSNPNAYELSFLYFKCEKHTNNKTYKYRTIYIRVHLTILTLVFTKFSDGNMIDKESINVVIKTCLSFDLINSSLKISEFESTYPFILSNFIDTTLLEIKSGDKTVAKCSLSAFSNTTKLQIISSHFKNYTCMVVPVMNYTINKNYFNYVVHVISICCLHPSMCFSNHVDKDSNPITEGRSVEDKILRTSALTFSKRTSSGKLSIAKAKSTSAHCLISIFSEHLPILNASDRNKVVERFFLAPIVDNTFRFITASSSPVMPRTVDRSLNKCSFSFVFSFPNILHNFKNLISVSNSDNFTRPELAHSAKKDDFLDLTLSISFNDSKAAATILLLALDSSRRSNLVVVILEDCIRTTDIKCLGILDHLIIMELTLLTLRFNFIRVSLNFKDSCD</sequence>
<comment type="caution">
    <text evidence="1">The sequence shown here is derived from an EMBL/GenBank/DDBJ whole genome shotgun (WGS) entry which is preliminary data.</text>
</comment>
<dbReference type="PANTHER" id="PTHR37962">
    <property type="entry name" value="MALE STERILE (3) 76CA"/>
    <property type="match status" value="1"/>
</dbReference>
<name>A0A6G0TTM9_APHGL</name>
<dbReference type="Proteomes" id="UP000475862">
    <property type="component" value="Unassembled WGS sequence"/>
</dbReference>
<evidence type="ECO:0000313" key="1">
    <source>
        <dbReference type="EMBL" id="KAE9538488.1"/>
    </source>
</evidence>
<dbReference type="PANTHER" id="PTHR37962:SF2">
    <property type="entry name" value="MALE STERILE (3) 76CA"/>
    <property type="match status" value="1"/>
</dbReference>
<gene>
    <name evidence="1" type="ORF">AGLY_005587</name>
</gene>
<evidence type="ECO:0000313" key="2">
    <source>
        <dbReference type="Proteomes" id="UP000475862"/>
    </source>
</evidence>
<proteinExistence type="predicted"/>
<dbReference type="AlphaFoldDB" id="A0A6G0TTM9"/>